<comment type="similarity">
    <text evidence="2">Belongs to the glycosyltransferase 2 family.</text>
</comment>
<dbReference type="OrthoDB" id="2469560at2"/>
<evidence type="ECO:0000256" key="1">
    <source>
        <dbReference type="ARBA" id="ARBA00004776"/>
    </source>
</evidence>
<dbReference type="RefSeq" id="WP_071310381.1">
    <property type="nucleotide sequence ID" value="NZ_MLQR01000036.1"/>
</dbReference>
<gene>
    <name evidence="9" type="ORF">BKP37_14755</name>
</gene>
<dbReference type="InterPro" id="IPR029044">
    <property type="entry name" value="Nucleotide-diphossugar_trans"/>
</dbReference>
<evidence type="ECO:0000259" key="8">
    <source>
        <dbReference type="Pfam" id="PF13439"/>
    </source>
</evidence>
<dbReference type="SUPFAM" id="SSF53756">
    <property type="entry name" value="UDP-Glycosyltransferase/glycogen phosphorylase"/>
    <property type="match status" value="1"/>
</dbReference>
<dbReference type="Pfam" id="PF13439">
    <property type="entry name" value="Glyco_transf_4"/>
    <property type="match status" value="1"/>
</dbReference>
<feature type="coiled-coil region" evidence="5">
    <location>
        <begin position="233"/>
        <end position="361"/>
    </location>
</feature>
<dbReference type="InterPro" id="IPR029063">
    <property type="entry name" value="SAM-dependent_MTases_sf"/>
</dbReference>
<dbReference type="GO" id="GO:0016757">
    <property type="term" value="F:glycosyltransferase activity"/>
    <property type="evidence" value="ECO:0007669"/>
    <property type="project" value="UniProtKB-KW"/>
</dbReference>
<evidence type="ECO:0000313" key="10">
    <source>
        <dbReference type="Proteomes" id="UP000179524"/>
    </source>
</evidence>
<feature type="domain" description="Glycosyl transferase family 1" evidence="6">
    <location>
        <begin position="938"/>
        <end position="1089"/>
    </location>
</feature>
<dbReference type="Proteomes" id="UP000179524">
    <property type="component" value="Unassembled WGS sequence"/>
</dbReference>
<keyword evidence="10" id="KW-1185">Reference proteome</keyword>
<reference evidence="9 10" key="1">
    <citation type="submission" date="2016-10" db="EMBL/GenBank/DDBJ databases">
        <title>Draft genome sequences of four alkaliphilic bacteria belonging to the Anaerobacillus genus.</title>
        <authorList>
            <person name="Bassil N.M."/>
            <person name="Lloyd J.R."/>
        </authorList>
    </citation>
    <scope>NUCLEOTIDE SEQUENCE [LARGE SCALE GENOMIC DNA]</scope>
    <source>
        <strain evidence="9 10">DSM 18345</strain>
    </source>
</reference>
<evidence type="ECO:0000259" key="6">
    <source>
        <dbReference type="Pfam" id="PF00534"/>
    </source>
</evidence>
<accession>A0A1S2LGP9</accession>
<dbReference type="Gene3D" id="3.90.550.10">
    <property type="entry name" value="Spore Coat Polysaccharide Biosynthesis Protein SpsA, Chain A"/>
    <property type="match status" value="1"/>
</dbReference>
<dbReference type="Gene3D" id="3.40.50.150">
    <property type="entry name" value="Vaccinia Virus protein VP39"/>
    <property type="match status" value="1"/>
</dbReference>
<dbReference type="InterPro" id="IPR001173">
    <property type="entry name" value="Glyco_trans_2-like"/>
</dbReference>
<comment type="caution">
    <text evidence="9">The sequence shown here is derived from an EMBL/GenBank/DDBJ whole genome shotgun (WGS) entry which is preliminary data.</text>
</comment>
<dbReference type="Gene3D" id="3.40.50.2000">
    <property type="entry name" value="Glycogen Phosphorylase B"/>
    <property type="match status" value="2"/>
</dbReference>
<keyword evidence="5" id="KW-0175">Coiled coil</keyword>
<dbReference type="InterPro" id="IPR028098">
    <property type="entry name" value="Glyco_trans_4-like_N"/>
</dbReference>
<keyword evidence="4" id="KW-0808">Transferase</keyword>
<dbReference type="PANTHER" id="PTHR43179">
    <property type="entry name" value="RHAMNOSYLTRANSFERASE WBBL"/>
    <property type="match status" value="1"/>
</dbReference>
<keyword evidence="3" id="KW-0328">Glycosyltransferase</keyword>
<dbReference type="SUPFAM" id="SSF53448">
    <property type="entry name" value="Nucleotide-diphospho-sugar transferases"/>
    <property type="match status" value="1"/>
</dbReference>
<feature type="domain" description="Glycosyltransferase subfamily 4-like N-terminal" evidence="8">
    <location>
        <begin position="786"/>
        <end position="930"/>
    </location>
</feature>
<dbReference type="Pfam" id="PF00535">
    <property type="entry name" value="Glycos_transf_2"/>
    <property type="match status" value="1"/>
</dbReference>
<organism evidence="9 10">
    <name type="scientific">Anaerobacillus alkalilacustris</name>
    <dbReference type="NCBI Taxonomy" id="393763"/>
    <lineage>
        <taxon>Bacteria</taxon>
        <taxon>Bacillati</taxon>
        <taxon>Bacillota</taxon>
        <taxon>Bacilli</taxon>
        <taxon>Bacillales</taxon>
        <taxon>Bacillaceae</taxon>
        <taxon>Anaerobacillus</taxon>
    </lineage>
</organism>
<name>A0A1S2LGP9_9BACI</name>
<dbReference type="InterPro" id="IPR001296">
    <property type="entry name" value="Glyco_trans_1"/>
</dbReference>
<evidence type="ECO:0000256" key="2">
    <source>
        <dbReference type="ARBA" id="ARBA00006739"/>
    </source>
</evidence>
<evidence type="ECO:0000256" key="4">
    <source>
        <dbReference type="ARBA" id="ARBA00022679"/>
    </source>
</evidence>
<feature type="domain" description="Glycosyltransferase 2-like" evidence="7">
    <location>
        <begin position="442"/>
        <end position="539"/>
    </location>
</feature>
<evidence type="ECO:0000259" key="7">
    <source>
        <dbReference type="Pfam" id="PF00535"/>
    </source>
</evidence>
<evidence type="ECO:0000313" key="9">
    <source>
        <dbReference type="EMBL" id="OIJ11702.1"/>
    </source>
</evidence>
<protein>
    <recommendedName>
        <fullName evidence="11">Glycosyltransferase 2-like domain-containing protein</fullName>
    </recommendedName>
</protein>
<proteinExistence type="inferred from homology"/>
<dbReference type="Pfam" id="PF00534">
    <property type="entry name" value="Glycos_transf_1"/>
    <property type="match status" value="1"/>
</dbReference>
<evidence type="ECO:0000256" key="5">
    <source>
        <dbReference type="SAM" id="Coils"/>
    </source>
</evidence>
<sequence length="1119" mass="129884">MNRFWDIIIEPLLKIINAKTIVEVGAQRGLNTVNLLEYCKQNEGILHTVDPVPMFDYESMEKENGGHFKFYKELSLSALPKMSDYEAILIDGDHNWYTVYHELEIIGRQFKDDKFPVVFLHDIGWPYGRRDLYYNPENIPDYYRQPHKKLGLLPGNVNLVEKGLNPHLEHAIYENNPRNGVLTAVEDFIQHTNHGLSLFRVQAFFGLGILCPKHLEADIQQFLTDLHVQELLITRMEEERIDQLIKIEELKRTYQEKKAQVEKLYIETKDLKEQTVLKEEMDTVLAEMESLLEKIDFLSRDKQELLSQINVIANEKEALTKQLNKASLENDTQIKQLQLENKSLKSKNIKLTQAVQKSKRKIKETKASFRYQFGEIFASAAKPSINTLKFPVRLLKLFFRTLKRKFKGTNQNEKRNTQMDIKKSEKRAIKAIPQSFPNIVDIVIPVYNALDELKECVASLQKYTKFPHRIILINDKSPDPNVSVYLQSISINENIIVLENEQNLGFIGSINRGFEYSSNDVVILNSDTRVTSEWLRSLVVCAYSMKEIGTVTPVSNAAGPFSVPKFNENLDLKAGYTEHDYAKMIAKYSERNYPEVPTGNGYCMYIKRVVIDQVGNFDTAFGKGYCEENDFCMRVLKSGMTNVIDDSTFVYHQRTVSFSSEEKQKLIQENRRILDEKHPEYTELVRKFIAENPLSYLQEKMQEEFEGKSEQTFKRNSLFVLHKGSGGTPLTNLDLLRNIRDTYQPFVLTSDRKELELYKLENNGDLKLIFKIAFLKEISVKDFSRFDYKHILTNIIHKFDISKIHVRHLLGHTFDIPTIAKEMNIPIVLSFHDFYFICPTIQLLDDKKTYCAGACTQGQGKCHYPKGWFPDMPDLKHNWIYQWREEAGKMFANVDVFITTSEYSKERYCTVYPDLREKPFHVIEHGRDFELTLDVAVPPERDKKIKIVSFGGLNLQKGSKLLIGLMELDKKRENRIELHLLGKVADKKLEEVAISHGEYERDELPILLEGIRPNLSAVFSIWPETYCHTLTESWALGLPTLVTDIGTLRERVVKSDAGWLVDVNNIEEIYNKILYIADDPDEYHRVKEKVDQLRFPSTLEMSKQYAEVYRDLCGLKVFS</sequence>
<dbReference type="EMBL" id="MLQR01000036">
    <property type="protein sequence ID" value="OIJ11702.1"/>
    <property type="molecule type" value="Genomic_DNA"/>
</dbReference>
<evidence type="ECO:0000256" key="3">
    <source>
        <dbReference type="ARBA" id="ARBA00022676"/>
    </source>
</evidence>
<dbReference type="AlphaFoldDB" id="A0A1S2LGP9"/>
<comment type="pathway">
    <text evidence="1">Cell wall biogenesis; cell wall polysaccharide biosynthesis.</text>
</comment>
<evidence type="ECO:0008006" key="11">
    <source>
        <dbReference type="Google" id="ProtNLM"/>
    </source>
</evidence>
<dbReference type="PANTHER" id="PTHR43179:SF12">
    <property type="entry name" value="GALACTOFURANOSYLTRANSFERASE GLFT2"/>
    <property type="match status" value="1"/>
</dbReference>
<dbReference type="SUPFAM" id="SSF53335">
    <property type="entry name" value="S-adenosyl-L-methionine-dependent methyltransferases"/>
    <property type="match status" value="1"/>
</dbReference>